<proteinExistence type="predicted"/>
<dbReference type="EMBL" id="CP024899">
    <property type="protein sequence ID" value="ATX64560.1"/>
    <property type="molecule type" value="Genomic_DNA"/>
</dbReference>
<dbReference type="AlphaFoldDB" id="A0A2K8KEI6"/>
<accession>A0A2K8KEI6</accession>
<dbReference type="KEGG" id="rbg:BG454_00865"/>
<evidence type="ECO:0000313" key="1">
    <source>
        <dbReference type="EMBL" id="ATX64560.1"/>
    </source>
</evidence>
<name>A0A2K8KEI6_9RHOB</name>
<gene>
    <name evidence="1" type="ORF">BG454_00865</name>
</gene>
<dbReference type="Proteomes" id="UP000228948">
    <property type="component" value="Chromosome"/>
</dbReference>
<keyword evidence="2" id="KW-1185">Reference proteome</keyword>
<organism evidence="1 2">
    <name type="scientific">Roseinatronobacter bogoriensis subsp. barguzinensis</name>
    <dbReference type="NCBI Taxonomy" id="441209"/>
    <lineage>
        <taxon>Bacteria</taxon>
        <taxon>Pseudomonadati</taxon>
        <taxon>Pseudomonadota</taxon>
        <taxon>Alphaproteobacteria</taxon>
        <taxon>Rhodobacterales</taxon>
        <taxon>Paracoccaceae</taxon>
        <taxon>Roseinatronobacter</taxon>
    </lineage>
</organism>
<evidence type="ECO:0000313" key="2">
    <source>
        <dbReference type="Proteomes" id="UP000228948"/>
    </source>
</evidence>
<reference evidence="1 2" key="1">
    <citation type="submission" date="2017-11" db="EMBL/GenBank/DDBJ databases">
        <title>Revised Sequence and Annotation of the Rhodobaca barguzinensis strain alga05 Genome.</title>
        <authorList>
            <person name="Kopejtka K."/>
            <person name="Tomasch J.M."/>
            <person name="Bunk B."/>
            <person name="Koblizek M."/>
        </authorList>
    </citation>
    <scope>NUCLEOTIDE SEQUENCE [LARGE SCALE GENOMIC DNA]</scope>
    <source>
        <strain evidence="2">alga05</strain>
    </source>
</reference>
<sequence>MLLDQLTSSSVTIADHFTELSPGARDEFAYVVLVGLVGKVPESRMNGEFRVGQLSLRYEWREEAPVGGTVVAHTENLKLILTDGVRLPGTASMPMLAILDLWTFVQAHSDKIAYWPSSERHRWISSTAQGFGVSDEFVRNLAINYPQLRRLCS</sequence>
<dbReference type="RefSeq" id="WP_071480088.1">
    <property type="nucleotide sequence ID" value="NZ_CP024899.1"/>
</dbReference>
<protein>
    <submittedName>
        <fullName evidence="1">Uncharacterized protein</fullName>
    </submittedName>
</protein>